<keyword evidence="3" id="KW-0687">Ribonucleoprotein</keyword>
<dbReference type="EMBL" id="JAFCIX010000051">
    <property type="protein sequence ID" value="KAH6599999.1"/>
    <property type="molecule type" value="Genomic_DNA"/>
</dbReference>
<dbReference type="Pfam" id="PF01776">
    <property type="entry name" value="Ribosomal_L22e"/>
    <property type="match status" value="1"/>
</dbReference>
<sequence length="127" mass="14258">MSAAVAKSAVKSRKDQKKVATKLTIDVSAPSLDGIFDISAYEKYLHDRIKVAGRTSNLSDSITISCTETVLTITVSPNVQFAKRYLKYLTKKYLKKNQLRDWLRVVSSGKTAYTVKYFNIANAEDEE</sequence>
<proteinExistence type="inferred from homology"/>
<evidence type="ECO:0000313" key="7">
    <source>
        <dbReference type="Proteomes" id="UP001648503"/>
    </source>
</evidence>
<organism evidence="6 7">
    <name type="scientific">Batrachochytrium salamandrivorans</name>
    <dbReference type="NCBI Taxonomy" id="1357716"/>
    <lineage>
        <taxon>Eukaryota</taxon>
        <taxon>Fungi</taxon>
        <taxon>Fungi incertae sedis</taxon>
        <taxon>Chytridiomycota</taxon>
        <taxon>Chytridiomycota incertae sedis</taxon>
        <taxon>Chytridiomycetes</taxon>
        <taxon>Rhizophydiales</taxon>
        <taxon>Rhizophydiales incertae sedis</taxon>
        <taxon>Batrachochytrium</taxon>
    </lineage>
</organism>
<dbReference type="InterPro" id="IPR038526">
    <property type="entry name" value="Ribosomal_eL22_sf"/>
</dbReference>
<comment type="similarity">
    <text evidence="1">Belongs to the eukaryotic ribosomal protein eL22 family.</text>
</comment>
<protein>
    <recommendedName>
        <fullName evidence="4">Large ribosomal subunit protein eL22</fullName>
    </recommendedName>
    <alternativeName>
        <fullName evidence="5">60S ribosomal protein L22</fullName>
    </alternativeName>
</protein>
<reference evidence="6 7" key="1">
    <citation type="submission" date="2021-02" db="EMBL/GenBank/DDBJ databases">
        <title>Variation within the Batrachochytrium salamandrivorans European outbreak.</title>
        <authorList>
            <person name="Kelly M."/>
            <person name="Pasmans F."/>
            <person name="Shea T.P."/>
            <person name="Munoz J.F."/>
            <person name="Carranza S."/>
            <person name="Cuomo C.A."/>
            <person name="Martel A."/>
        </authorList>
    </citation>
    <scope>NUCLEOTIDE SEQUENCE [LARGE SCALE GENOMIC DNA]</scope>
    <source>
        <strain evidence="6 7">AMFP18/2</strain>
    </source>
</reference>
<evidence type="ECO:0000313" key="6">
    <source>
        <dbReference type="EMBL" id="KAH6599999.1"/>
    </source>
</evidence>
<dbReference type="InterPro" id="IPR002671">
    <property type="entry name" value="Ribosomal_eL22"/>
</dbReference>
<name>A0ABQ8FNN9_9FUNG</name>
<accession>A0ABQ8FNN9</accession>
<evidence type="ECO:0000256" key="1">
    <source>
        <dbReference type="ARBA" id="ARBA00007817"/>
    </source>
</evidence>
<dbReference type="Gene3D" id="3.30.1360.210">
    <property type="match status" value="1"/>
</dbReference>
<evidence type="ECO:0000256" key="3">
    <source>
        <dbReference type="ARBA" id="ARBA00023274"/>
    </source>
</evidence>
<dbReference type="PANTHER" id="PTHR10064">
    <property type="entry name" value="60S RIBOSOMAL PROTEIN L22"/>
    <property type="match status" value="1"/>
</dbReference>
<comment type="caution">
    <text evidence="6">The sequence shown here is derived from an EMBL/GenBank/DDBJ whole genome shotgun (WGS) entry which is preliminary data.</text>
</comment>
<keyword evidence="2" id="KW-0689">Ribosomal protein</keyword>
<dbReference type="PANTHER" id="PTHR10064:SF0">
    <property type="entry name" value="FI24544P1-RELATED"/>
    <property type="match status" value="1"/>
</dbReference>
<dbReference type="Proteomes" id="UP001648503">
    <property type="component" value="Unassembled WGS sequence"/>
</dbReference>
<evidence type="ECO:0000256" key="5">
    <source>
        <dbReference type="ARBA" id="ARBA00041214"/>
    </source>
</evidence>
<evidence type="ECO:0000256" key="4">
    <source>
        <dbReference type="ARBA" id="ARBA00040613"/>
    </source>
</evidence>
<keyword evidence="7" id="KW-1185">Reference proteome</keyword>
<evidence type="ECO:0000256" key="2">
    <source>
        <dbReference type="ARBA" id="ARBA00022980"/>
    </source>
</evidence>
<gene>
    <name evidence="6" type="ORF">BASA50_002588</name>
</gene>